<name>M8C255_AEGTA</name>
<organism evidence="3">
    <name type="scientific">Aegilops tauschii</name>
    <name type="common">Tausch's goatgrass</name>
    <name type="synonym">Aegilops squarrosa</name>
    <dbReference type="NCBI Taxonomy" id="37682"/>
    <lineage>
        <taxon>Eukaryota</taxon>
        <taxon>Viridiplantae</taxon>
        <taxon>Streptophyta</taxon>
        <taxon>Embryophyta</taxon>
        <taxon>Tracheophyta</taxon>
        <taxon>Spermatophyta</taxon>
        <taxon>Magnoliopsida</taxon>
        <taxon>Liliopsida</taxon>
        <taxon>Poales</taxon>
        <taxon>Poaceae</taxon>
        <taxon>BOP clade</taxon>
        <taxon>Pooideae</taxon>
        <taxon>Triticodae</taxon>
        <taxon>Triticeae</taxon>
        <taxon>Triticinae</taxon>
        <taxon>Aegilops</taxon>
    </lineage>
</organism>
<feature type="transmembrane region" description="Helical" evidence="2">
    <location>
        <begin position="31"/>
        <end position="54"/>
    </location>
</feature>
<protein>
    <submittedName>
        <fullName evidence="3">Uncharacterized protein</fullName>
    </submittedName>
</protein>
<feature type="compositionally biased region" description="Polar residues" evidence="1">
    <location>
        <begin position="77"/>
        <end position="92"/>
    </location>
</feature>
<keyword evidence="2" id="KW-0812">Transmembrane</keyword>
<sequence>MVDTESPAHRGVMTMPPDVLDDASHFDRVCVYLWVAILAKYLVFAGFLLVFVAATISSTYAVKLQADDAPNVAEGPTDTSSEAEGPTDTSSEAEGPDGPAFVDMVIKNPYPSSSLKSRSDGLPVDPTPDGLPVDPTPDGQFK</sequence>
<keyword evidence="2" id="KW-0472">Membrane</keyword>
<keyword evidence="2" id="KW-1133">Transmembrane helix</keyword>
<feature type="region of interest" description="Disordered" evidence="1">
    <location>
        <begin position="66"/>
        <end position="142"/>
    </location>
</feature>
<evidence type="ECO:0000256" key="1">
    <source>
        <dbReference type="SAM" id="MobiDB-lite"/>
    </source>
</evidence>
<proteinExistence type="predicted"/>
<accession>M8C255</accession>
<evidence type="ECO:0000256" key="2">
    <source>
        <dbReference type="SAM" id="Phobius"/>
    </source>
</evidence>
<dbReference type="AlphaFoldDB" id="M8C255"/>
<reference evidence="3" key="1">
    <citation type="submission" date="2015-06" db="UniProtKB">
        <authorList>
            <consortium name="EnsemblPlants"/>
        </authorList>
    </citation>
    <scope>IDENTIFICATION</scope>
</reference>
<evidence type="ECO:0000313" key="3">
    <source>
        <dbReference type="EnsemblPlants" id="EMT28143"/>
    </source>
</evidence>
<dbReference type="EnsemblPlants" id="EMT28143">
    <property type="protein sequence ID" value="EMT28143"/>
    <property type="gene ID" value="F775_13767"/>
</dbReference>